<dbReference type="Proteomes" id="UP000477285">
    <property type="component" value="Unassembled WGS sequence"/>
</dbReference>
<dbReference type="Proteomes" id="UP000366766">
    <property type="component" value="Unassembled WGS sequence"/>
</dbReference>
<dbReference type="Proteomes" id="UP000477156">
    <property type="component" value="Unassembled WGS sequence"/>
</dbReference>
<accession>A0A174CYQ8</accession>
<reference evidence="8 9" key="2">
    <citation type="journal article" date="2019" name="Nat. Med.">
        <title>A library of human gut bacterial isolates paired with longitudinal multiomics data enables mechanistic microbiome research.</title>
        <authorList>
            <person name="Poyet M."/>
            <person name="Groussin M."/>
            <person name="Gibbons S.M."/>
            <person name="Avila-Pacheco J."/>
            <person name="Jiang X."/>
            <person name="Kearney S.M."/>
            <person name="Perrotta A.R."/>
            <person name="Berdy B."/>
            <person name="Zhao S."/>
            <person name="Lieberman T.D."/>
            <person name="Swanson P.K."/>
            <person name="Smith M."/>
            <person name="Roesemann S."/>
            <person name="Alexander J.E."/>
            <person name="Rich S.A."/>
            <person name="Livny J."/>
            <person name="Vlamakis H."/>
            <person name="Clish C."/>
            <person name="Bullock K."/>
            <person name="Deik A."/>
            <person name="Scott J."/>
            <person name="Pierce K.A."/>
            <person name="Xavier R.J."/>
            <person name="Alm E.J."/>
        </authorList>
    </citation>
    <scope>NUCLEOTIDE SEQUENCE [LARGE SCALE GENOMIC DNA]</scope>
    <source>
        <strain evidence="3 9">BIOML-A1</strain>
        <strain evidence="4 8">BIOML-A12</strain>
    </source>
</reference>
<evidence type="ECO:0000313" key="7">
    <source>
        <dbReference type="Proteomes" id="UP000366766"/>
    </source>
</evidence>
<evidence type="ECO:0000313" key="2">
    <source>
        <dbReference type="EMBL" id="CUO18187.1"/>
    </source>
</evidence>
<evidence type="ECO:0000313" key="5">
    <source>
        <dbReference type="EMBL" id="VUX65998.1"/>
    </source>
</evidence>
<dbReference type="Proteomes" id="UP000095431">
    <property type="component" value="Unassembled WGS sequence"/>
</dbReference>
<dbReference type="EMBL" id="CYZN01000012">
    <property type="protein sequence ID" value="CUO18187.1"/>
    <property type="molecule type" value="Genomic_DNA"/>
</dbReference>
<feature type="domain" description="DUF6870" evidence="1">
    <location>
        <begin position="10"/>
        <end position="80"/>
    </location>
</feature>
<protein>
    <recommendedName>
        <fullName evidence="1">DUF6870 domain-containing protein</fullName>
    </recommendedName>
</protein>
<reference evidence="2 6" key="1">
    <citation type="submission" date="2015-09" db="EMBL/GenBank/DDBJ databases">
        <authorList>
            <consortium name="Pathogen Informatics"/>
        </authorList>
    </citation>
    <scope>NUCLEOTIDE SEQUENCE [LARGE SCALE GENOMIC DNA]</scope>
    <source>
        <strain evidence="2 6">2789STDY5834863</strain>
    </source>
</reference>
<evidence type="ECO:0000313" key="9">
    <source>
        <dbReference type="Proteomes" id="UP000477285"/>
    </source>
</evidence>
<evidence type="ECO:0000313" key="8">
    <source>
        <dbReference type="Proteomes" id="UP000477156"/>
    </source>
</evidence>
<keyword evidence="7" id="KW-1185">Reference proteome</keyword>
<dbReference type="Pfam" id="PF21757">
    <property type="entry name" value="DUF6870"/>
    <property type="match status" value="1"/>
</dbReference>
<proteinExistence type="predicted"/>
<evidence type="ECO:0000313" key="3">
    <source>
        <dbReference type="EMBL" id="MZL34264.1"/>
    </source>
</evidence>
<dbReference type="AlphaFoldDB" id="A0A174CYQ8"/>
<dbReference type="InterPro" id="IPR049222">
    <property type="entry name" value="DUF6870"/>
</dbReference>
<dbReference type="EMBL" id="WWVF01000030">
    <property type="protein sequence ID" value="MZS90187.1"/>
    <property type="molecule type" value="Genomic_DNA"/>
</dbReference>
<organism evidence="2 6">
    <name type="scientific">Blautia wexlerae</name>
    <dbReference type="NCBI Taxonomy" id="418240"/>
    <lineage>
        <taxon>Bacteria</taxon>
        <taxon>Bacillati</taxon>
        <taxon>Bacillota</taxon>
        <taxon>Clostridia</taxon>
        <taxon>Lachnospirales</taxon>
        <taxon>Lachnospiraceae</taxon>
        <taxon>Blautia</taxon>
    </lineage>
</organism>
<evidence type="ECO:0000313" key="4">
    <source>
        <dbReference type="EMBL" id="MZS90187.1"/>
    </source>
</evidence>
<gene>
    <name evidence="5" type="ORF">BWLFYP14_02368</name>
    <name evidence="2" type="ORF">ERS852478_02076</name>
    <name evidence="4" type="ORF">GT712_14185</name>
    <name evidence="3" type="ORF">GT728_13885</name>
</gene>
<name>A0A174CYQ8_9FIRM</name>
<evidence type="ECO:0000259" key="1">
    <source>
        <dbReference type="Pfam" id="PF21757"/>
    </source>
</evidence>
<reference evidence="5 7" key="3">
    <citation type="submission" date="2019-07" db="EMBL/GenBank/DDBJ databases">
        <authorList>
            <person name="Chang H.-W."/>
            <person name="Raman A."/>
            <person name="Venkatesh S."/>
            <person name="Gehrig J."/>
        </authorList>
    </citation>
    <scope>NUCLEOTIDE SEQUENCE [LARGE SCALE GENOMIC DNA]</scope>
    <source>
        <strain evidence="5">Blautia_wexlerae_LFYP_14</strain>
    </source>
</reference>
<dbReference type="EMBL" id="CABHOF010000046">
    <property type="protein sequence ID" value="VUX65998.1"/>
    <property type="molecule type" value="Genomic_DNA"/>
</dbReference>
<dbReference type="EMBL" id="WWVQ01000035">
    <property type="protein sequence ID" value="MZL34264.1"/>
    <property type="molecule type" value="Genomic_DNA"/>
</dbReference>
<evidence type="ECO:0000313" key="6">
    <source>
        <dbReference type="Proteomes" id="UP000095431"/>
    </source>
</evidence>
<dbReference type="RefSeq" id="WP_055053835.1">
    <property type="nucleotide sequence ID" value="NZ_AP031426.1"/>
</dbReference>
<sequence>MTTVERLEELKTVDIKEIERDSLPKYKDLISELDSRKSNKMEVLLNHSDNPYVYEDMGYVVKSVFNAAASLSYIDCTKQLVAKKAGLA</sequence>